<protein>
    <submittedName>
        <fullName evidence="2">Uncharacterized protein</fullName>
    </submittedName>
</protein>
<proteinExistence type="predicted"/>
<gene>
    <name evidence="2" type="primary">PmlGA01_120008200</name>
    <name evidence="2" type="ORF">PMLGA01_120008200</name>
</gene>
<dbReference type="VEuPathDB" id="PlasmoDB:PmUG01_12014900"/>
<evidence type="ECO:0000313" key="2">
    <source>
        <dbReference type="EMBL" id="SBT79924.1"/>
    </source>
</evidence>
<reference evidence="2 3" key="1">
    <citation type="submission" date="2016-06" db="EMBL/GenBank/DDBJ databases">
        <authorList>
            <consortium name="Pathogen Informatics"/>
        </authorList>
    </citation>
    <scope>NUCLEOTIDE SEQUENCE [LARGE SCALE GENOMIC DNA]</scope>
    <source>
        <strain evidence="2">PmlGA01</strain>
    </source>
</reference>
<accession>A0A1C3L082</accession>
<keyword evidence="1" id="KW-0175">Coiled coil</keyword>
<sequence>MIDNNKMIGFDVNYFLKNCTDLEKAYENLLSEKKQSELRLNEALNRFKEINEKYEQEKKNTLDISLSISEHTDKLIKKQKYSESYHNVKKQNEDFKEKIEMLKKEKEQAKLNMEEKIKMMDIKRCRETETYEKQIRNDKNKMLELERLIAELGLDISTKDAEINKLRSFLNELQQDNERKILEYEQQIKDLIIKNEQNNRKNKEVIKDIIKDSDNLALNNLKNKLQLLQQDYNKLEKDYINLKKSLSKTSKKTSTSTERVKNQCSKGLYKI</sequence>
<dbReference type="AlphaFoldDB" id="A0A1C3L082"/>
<evidence type="ECO:0000313" key="3">
    <source>
        <dbReference type="Proteomes" id="UP000219799"/>
    </source>
</evidence>
<name>A0A1C3L082_PLAMA</name>
<organism evidence="2 3">
    <name type="scientific">Plasmodium malariae</name>
    <dbReference type="NCBI Taxonomy" id="5858"/>
    <lineage>
        <taxon>Eukaryota</taxon>
        <taxon>Sar</taxon>
        <taxon>Alveolata</taxon>
        <taxon>Apicomplexa</taxon>
        <taxon>Aconoidasida</taxon>
        <taxon>Haemosporida</taxon>
        <taxon>Plasmodiidae</taxon>
        <taxon>Plasmodium</taxon>
        <taxon>Plasmodium (Plasmodium)</taxon>
    </lineage>
</organism>
<dbReference type="EMBL" id="LT594500">
    <property type="protein sequence ID" value="SBT79924.1"/>
    <property type="molecule type" value="Genomic_DNA"/>
</dbReference>
<dbReference type="Proteomes" id="UP000219799">
    <property type="component" value="Chromosome 12"/>
</dbReference>
<evidence type="ECO:0000256" key="1">
    <source>
        <dbReference type="SAM" id="Coils"/>
    </source>
</evidence>
<feature type="coiled-coil region" evidence="1">
    <location>
        <begin position="19"/>
        <end position="252"/>
    </location>
</feature>